<accession>A0ABU1AQV0</accession>
<dbReference type="RefSeq" id="WP_308986584.1">
    <property type="nucleotide sequence ID" value="NZ_JARXIC010000049.1"/>
</dbReference>
<sequence length="369" mass="40430">MKTSTQFITLALTLTAATTAHAAPAAPIFSCCSTEEHQHIARPDDHAPISVMGDHTHSKGGWMLSYRYMNMQMDGMRNGTERVSSSDVFAADGGYTVSPEWMTMDMHMLGAMYAPTEKLTLMLMANYIETEMEHSIVSQMAATMINGGETKFTTQSSGLGDLKLSALYRFYLQDNQKAHFGLGLSLPTGSIDEKDTLPAMGGAVSQQMPASMQLGSGTFDLLPSLTYVQQFTNWSWGAQANGTIRLQDDNSNDYRLGHKFELLSWAGYNLTDWLGLNGGLSYGYTGKLKGDQKDVNLMGPNGRSVPTAFNENSGGERIDVLLGINLLKPSGRFAGHRLSLDLRLPLWQDLNGYQLETDSTLTLGWSKAF</sequence>
<evidence type="ECO:0000313" key="3">
    <source>
        <dbReference type="Proteomes" id="UP001243717"/>
    </source>
</evidence>
<dbReference type="SUPFAM" id="SSF56935">
    <property type="entry name" value="Porins"/>
    <property type="match status" value="1"/>
</dbReference>
<organism evidence="2 3">
    <name type="scientific">Thalassobacterium sedimentorum</name>
    <dbReference type="NCBI Taxonomy" id="3041258"/>
    <lineage>
        <taxon>Bacteria</taxon>
        <taxon>Pseudomonadati</taxon>
        <taxon>Verrucomicrobiota</taxon>
        <taxon>Opitutia</taxon>
        <taxon>Puniceicoccales</taxon>
        <taxon>Coraliomargaritaceae</taxon>
        <taxon>Thalassobacterium</taxon>
    </lineage>
</organism>
<proteinExistence type="predicted"/>
<dbReference type="InterPro" id="IPR025737">
    <property type="entry name" value="FApF"/>
</dbReference>
<evidence type="ECO:0000313" key="2">
    <source>
        <dbReference type="EMBL" id="MDQ8196146.1"/>
    </source>
</evidence>
<name>A0ABU1AQV0_9BACT</name>
<dbReference type="EMBL" id="JARXIC010000049">
    <property type="protein sequence ID" value="MDQ8196146.1"/>
    <property type="molecule type" value="Genomic_DNA"/>
</dbReference>
<evidence type="ECO:0000256" key="1">
    <source>
        <dbReference type="SAM" id="SignalP"/>
    </source>
</evidence>
<comment type="caution">
    <text evidence="2">The sequence shown here is derived from an EMBL/GenBank/DDBJ whole genome shotgun (WGS) entry which is preliminary data.</text>
</comment>
<feature type="chain" id="PRO_5045370826" evidence="1">
    <location>
        <begin position="23"/>
        <end position="369"/>
    </location>
</feature>
<dbReference type="Proteomes" id="UP001243717">
    <property type="component" value="Unassembled WGS sequence"/>
</dbReference>
<keyword evidence="1" id="KW-0732">Signal</keyword>
<dbReference type="Pfam" id="PF13557">
    <property type="entry name" value="Phenol_MetA_deg"/>
    <property type="match status" value="1"/>
</dbReference>
<protein>
    <submittedName>
        <fullName evidence="2">Transporter</fullName>
    </submittedName>
</protein>
<feature type="signal peptide" evidence="1">
    <location>
        <begin position="1"/>
        <end position="22"/>
    </location>
</feature>
<gene>
    <name evidence="2" type="ORF">QEH59_17050</name>
</gene>
<reference evidence="2 3" key="1">
    <citation type="submission" date="2023-04" db="EMBL/GenBank/DDBJ databases">
        <title>A novel bacteria isolated from coastal sediment.</title>
        <authorList>
            <person name="Liu X.-J."/>
            <person name="Du Z.-J."/>
        </authorList>
    </citation>
    <scope>NUCLEOTIDE SEQUENCE [LARGE SCALE GENOMIC DNA]</scope>
    <source>
        <strain evidence="2 3">SDUM461004</strain>
    </source>
</reference>
<keyword evidence="3" id="KW-1185">Reference proteome</keyword>